<dbReference type="InterPro" id="IPR011014">
    <property type="entry name" value="MscS_channel_TM-2"/>
</dbReference>
<gene>
    <name evidence="10" type="ORF">NIES2119_02665</name>
</gene>
<dbReference type="RefSeq" id="WP_073591913.1">
    <property type="nucleotide sequence ID" value="NZ_MRCE01000002.1"/>
</dbReference>
<dbReference type="SUPFAM" id="SSF82861">
    <property type="entry name" value="Mechanosensitive channel protein MscS (YggB), transmembrane region"/>
    <property type="match status" value="1"/>
</dbReference>
<dbReference type="Gene3D" id="3.30.70.100">
    <property type="match status" value="1"/>
</dbReference>
<reference evidence="10 11" key="1">
    <citation type="submission" date="2016-11" db="EMBL/GenBank/DDBJ databases">
        <title>Draft Genome Sequences of Nine Cyanobacterial Strains from Diverse Habitats.</title>
        <authorList>
            <person name="Zhu T."/>
            <person name="Hou S."/>
            <person name="Lu X."/>
            <person name="Hess W.R."/>
        </authorList>
    </citation>
    <scope>NUCLEOTIDE SEQUENCE [LARGE SCALE GENOMIC DNA]</scope>
    <source>
        <strain evidence="10 11">IAM M-71</strain>
    </source>
</reference>
<feature type="transmembrane region" description="Helical" evidence="7">
    <location>
        <begin position="22"/>
        <end position="43"/>
    </location>
</feature>
<organism evidence="10 11">
    <name type="scientific">[Phormidium ambiguum] IAM M-71</name>
    <dbReference type="NCBI Taxonomy" id="454136"/>
    <lineage>
        <taxon>Bacteria</taxon>
        <taxon>Bacillati</taxon>
        <taxon>Cyanobacteriota</taxon>
        <taxon>Cyanophyceae</taxon>
        <taxon>Oscillatoriophycideae</taxon>
        <taxon>Aerosakkonematales</taxon>
        <taxon>Aerosakkonemataceae</taxon>
        <taxon>Floridanema</taxon>
    </lineage>
</organism>
<dbReference type="PANTHER" id="PTHR30221:SF1">
    <property type="entry name" value="SMALL-CONDUCTANCE MECHANOSENSITIVE CHANNEL"/>
    <property type="match status" value="1"/>
</dbReference>
<dbReference type="InterPro" id="IPR045275">
    <property type="entry name" value="MscS_archaea/bacteria_type"/>
</dbReference>
<dbReference type="GO" id="GO:0005886">
    <property type="term" value="C:plasma membrane"/>
    <property type="evidence" value="ECO:0007669"/>
    <property type="project" value="UniProtKB-SubCell"/>
</dbReference>
<dbReference type="Gene3D" id="2.30.30.60">
    <property type="match status" value="1"/>
</dbReference>
<evidence type="ECO:0000256" key="1">
    <source>
        <dbReference type="ARBA" id="ARBA00004651"/>
    </source>
</evidence>
<dbReference type="Pfam" id="PF00924">
    <property type="entry name" value="MS_channel_2nd"/>
    <property type="match status" value="1"/>
</dbReference>
<proteinExistence type="inferred from homology"/>
<protein>
    <submittedName>
        <fullName evidence="10">Mechanosensitive ion channel protein MscS</fullName>
    </submittedName>
</protein>
<dbReference type="PANTHER" id="PTHR30221">
    <property type="entry name" value="SMALL-CONDUCTANCE MECHANOSENSITIVE CHANNEL"/>
    <property type="match status" value="1"/>
</dbReference>
<evidence type="ECO:0000256" key="5">
    <source>
        <dbReference type="ARBA" id="ARBA00022989"/>
    </source>
</evidence>
<dbReference type="STRING" id="454136.NIES2119_02665"/>
<evidence type="ECO:0000256" key="7">
    <source>
        <dbReference type="SAM" id="Phobius"/>
    </source>
</evidence>
<dbReference type="InterPro" id="IPR049278">
    <property type="entry name" value="MS_channel_C"/>
</dbReference>
<accession>A0A1U7ISY5</accession>
<evidence type="ECO:0000259" key="8">
    <source>
        <dbReference type="Pfam" id="PF00924"/>
    </source>
</evidence>
<evidence type="ECO:0000256" key="6">
    <source>
        <dbReference type="ARBA" id="ARBA00023136"/>
    </source>
</evidence>
<evidence type="ECO:0000259" key="9">
    <source>
        <dbReference type="Pfam" id="PF21082"/>
    </source>
</evidence>
<dbReference type="SUPFAM" id="SSF82689">
    <property type="entry name" value="Mechanosensitive channel protein MscS (YggB), C-terminal domain"/>
    <property type="match status" value="1"/>
</dbReference>
<evidence type="ECO:0000256" key="2">
    <source>
        <dbReference type="ARBA" id="ARBA00008017"/>
    </source>
</evidence>
<dbReference type="AlphaFoldDB" id="A0A1U7ISY5"/>
<dbReference type="InterPro" id="IPR023408">
    <property type="entry name" value="MscS_beta-dom_sf"/>
</dbReference>
<keyword evidence="3" id="KW-1003">Cell membrane</keyword>
<dbReference type="InterPro" id="IPR006685">
    <property type="entry name" value="MscS_channel_2nd"/>
</dbReference>
<evidence type="ECO:0000313" key="11">
    <source>
        <dbReference type="Proteomes" id="UP000185860"/>
    </source>
</evidence>
<dbReference type="GO" id="GO:0008381">
    <property type="term" value="F:mechanosensitive monoatomic ion channel activity"/>
    <property type="evidence" value="ECO:0007669"/>
    <property type="project" value="InterPro"/>
</dbReference>
<keyword evidence="4 7" id="KW-0812">Transmembrane</keyword>
<comment type="similarity">
    <text evidence="2">Belongs to the MscS (TC 1.A.23) family.</text>
</comment>
<dbReference type="InterPro" id="IPR011066">
    <property type="entry name" value="MscS_channel_C_sf"/>
</dbReference>
<dbReference type="Proteomes" id="UP000185860">
    <property type="component" value="Unassembled WGS sequence"/>
</dbReference>
<evidence type="ECO:0000256" key="4">
    <source>
        <dbReference type="ARBA" id="ARBA00022692"/>
    </source>
</evidence>
<dbReference type="InterPro" id="IPR010920">
    <property type="entry name" value="LSM_dom_sf"/>
</dbReference>
<comment type="subcellular location">
    <subcellularLocation>
        <location evidence="1">Cell membrane</location>
        <topology evidence="1">Multi-pass membrane protein</topology>
    </subcellularLocation>
</comment>
<feature type="domain" description="Mechanosensitive ion channel MscS" evidence="8">
    <location>
        <begin position="110"/>
        <end position="173"/>
    </location>
</feature>
<dbReference type="EMBL" id="MRCE01000002">
    <property type="protein sequence ID" value="OKH40532.1"/>
    <property type="molecule type" value="Genomic_DNA"/>
</dbReference>
<evidence type="ECO:0000256" key="3">
    <source>
        <dbReference type="ARBA" id="ARBA00022475"/>
    </source>
</evidence>
<evidence type="ECO:0000313" key="10">
    <source>
        <dbReference type="EMBL" id="OKH40532.1"/>
    </source>
</evidence>
<dbReference type="PROSITE" id="PS01246">
    <property type="entry name" value="UPF0003"/>
    <property type="match status" value="1"/>
</dbReference>
<keyword evidence="6 7" id="KW-0472">Membrane</keyword>
<dbReference type="Gene3D" id="1.10.287.1260">
    <property type="match status" value="1"/>
</dbReference>
<comment type="caution">
    <text evidence="10">The sequence shown here is derived from an EMBL/GenBank/DDBJ whole genome shotgun (WGS) entry which is preliminary data.</text>
</comment>
<dbReference type="Pfam" id="PF21082">
    <property type="entry name" value="MS_channel_3rd"/>
    <property type="match status" value="1"/>
</dbReference>
<sequence length="296" mass="33074">MNALYQQVKKSLLTLIGNTIEWFPAFLTAIIVVFLTGYVANLVRQIVSRIVGRAIKSLSLRSLLIQTSYVTVWAIGILVACVIAFPDLRLGDLIGLLGLSSVAFGFAFQDIFKNFLAGILLLLQEPFRIGDQIIVDDYEGTVQDIAIRSTQIVTYQGEIVVIPNAILFTNPVQVLTAQRQRRTDLAIGVDYNTDLRLTVDTLLQAVLEIEGVLAEPKPEVDGLGFGESSIDFVVRYWTLPQKIHVRRTRTKVIIALKEACDRAGINIPYPIRTLYYYDQEKFHDNAAISNGRKADE</sequence>
<feature type="domain" description="Mechanosensitive ion channel MscS C-terminal" evidence="9">
    <location>
        <begin position="185"/>
        <end position="267"/>
    </location>
</feature>
<keyword evidence="5 7" id="KW-1133">Transmembrane helix</keyword>
<dbReference type="InterPro" id="IPR006686">
    <property type="entry name" value="MscS_channel_CS"/>
</dbReference>
<dbReference type="OrthoDB" id="9809206at2"/>
<feature type="transmembrane region" description="Helical" evidence="7">
    <location>
        <begin position="63"/>
        <end position="85"/>
    </location>
</feature>
<name>A0A1U7ISY5_9CYAN</name>
<dbReference type="SUPFAM" id="SSF50182">
    <property type="entry name" value="Sm-like ribonucleoproteins"/>
    <property type="match status" value="1"/>
</dbReference>